<dbReference type="Proteomes" id="UP000595362">
    <property type="component" value="Chromosome"/>
</dbReference>
<feature type="transmembrane region" description="Helical" evidence="1">
    <location>
        <begin position="63"/>
        <end position="81"/>
    </location>
</feature>
<dbReference type="CDD" id="cd03143">
    <property type="entry name" value="A4_beta-galactosidase_middle_domain"/>
    <property type="match status" value="1"/>
</dbReference>
<evidence type="ECO:0000313" key="4">
    <source>
        <dbReference type="EMBL" id="QQG35842.1"/>
    </source>
</evidence>
<dbReference type="InterPro" id="IPR025297">
    <property type="entry name" value="DUF4159"/>
</dbReference>
<keyword evidence="1" id="KW-0812">Transmembrane</keyword>
<keyword evidence="1" id="KW-0472">Membrane</keyword>
<dbReference type="NCBIfam" id="TIGR02226">
    <property type="entry name" value="two_anch"/>
    <property type="match status" value="1"/>
</dbReference>
<organism evidence="4 5">
    <name type="scientific">Micavibrio aeruginosavorus</name>
    <dbReference type="NCBI Taxonomy" id="349221"/>
    <lineage>
        <taxon>Bacteria</taxon>
        <taxon>Pseudomonadati</taxon>
        <taxon>Bdellovibrionota</taxon>
        <taxon>Bdellovibrionia</taxon>
        <taxon>Bdellovibrionales</taxon>
        <taxon>Pseudobdellovibrionaceae</taxon>
        <taxon>Micavibrio</taxon>
    </lineage>
</organism>
<dbReference type="Gene3D" id="3.40.50.880">
    <property type="match status" value="1"/>
</dbReference>
<dbReference type="AlphaFoldDB" id="A0A7T5R1J3"/>
<evidence type="ECO:0000259" key="2">
    <source>
        <dbReference type="Pfam" id="PF07584"/>
    </source>
</evidence>
<dbReference type="EMBL" id="CP066681">
    <property type="protein sequence ID" value="QQG35842.1"/>
    <property type="molecule type" value="Genomic_DNA"/>
</dbReference>
<gene>
    <name evidence="4" type="ORF">HYS17_10115</name>
</gene>
<dbReference type="Pfam" id="PF07584">
    <property type="entry name" value="BatA"/>
    <property type="match status" value="1"/>
</dbReference>
<dbReference type="Gene3D" id="3.40.50.12140">
    <property type="entry name" value="Domain of unknown function DUF4159"/>
    <property type="match status" value="1"/>
</dbReference>
<feature type="domain" description="Aerotolerance regulator N-terminal" evidence="2">
    <location>
        <begin position="9"/>
        <end position="83"/>
    </location>
</feature>
<feature type="transmembrane region" description="Helical" evidence="1">
    <location>
        <begin position="12"/>
        <end position="30"/>
    </location>
</feature>
<feature type="domain" description="DUF4159" evidence="3">
    <location>
        <begin position="687"/>
        <end position="887"/>
    </location>
</feature>
<evidence type="ECO:0000256" key="1">
    <source>
        <dbReference type="SAM" id="Phobius"/>
    </source>
</evidence>
<accession>A0A7T5R1J3</accession>
<dbReference type="InterPro" id="IPR024163">
    <property type="entry name" value="Aerotolerance_reg_N"/>
</dbReference>
<name>A0A7T5R1J3_9BACT</name>
<dbReference type="SUPFAM" id="SSF52317">
    <property type="entry name" value="Class I glutamine amidotransferase-like"/>
    <property type="match status" value="1"/>
</dbReference>
<dbReference type="PANTHER" id="PTHR37464:SF1">
    <property type="entry name" value="BLL2463 PROTEIN"/>
    <property type="match status" value="1"/>
</dbReference>
<dbReference type="PANTHER" id="PTHR37464">
    <property type="entry name" value="BLL2463 PROTEIN"/>
    <property type="match status" value="1"/>
</dbReference>
<evidence type="ECO:0000259" key="3">
    <source>
        <dbReference type="Pfam" id="PF13709"/>
    </source>
</evidence>
<keyword evidence="1" id="KW-1133">Transmembrane helix</keyword>
<sequence length="907" mass="98797">MISGQFGTFAFLNPWVLAGLALLPLLWFLLRVTPPAPRLIIFPAARFMSGLEARKQVPSKTPWPILLLRILVAALIILALARPVLNPGGNLSGNGPVRIVFDNGWSSAQTWKLQIAHAYDLVERASRERRSVYIVTTTPEPGKSESLLLGPLTAGDAQGALRGLKPLPWLSDYEATSELLSRKEGESGLQSYWLSSGIADAKPDRLIRILQSQGGLTFYEPGKSQRPILLRPEKNNAGEITALIEVPSGTPAGIPMTLQAMTKDGRLIDANDLVTDGRKIAYRVSLDLPPAMQSQVSRLQLGGRQSAGSTLVTDTSSLRRPVGIVGLSTDEKAPLTNPAHYLTKALTPYADTSYGTIEELIERDVAVIILPDVGAMPPEDLDRLEGWVREGGLLLRFGGPNMTQGETFLTPVVLRRGNRSIEGTLSWDKPAKLAPFHPESPYYGLEIPNDLTISRQLLAEPEPELERKTWAALEDGTPLITADHLDSGLIVLIHTTATPDWSNLALSGLFVKLMERTVQLAGSRSSPAERGMLSGALQPLSMLDGYGNALRPDITMEPIPASSFEDIMPDSRHPPGIYGRTGYQKSLNLGARLPVLKTFSDLPVSVERLTYQKISEHDLMPFILMCALGLFLLDWLTMIFLHAGWQLFGSLPRWSHAALMALVIIAPQSARAETPEDRVHYAGDLYLAYIHTGVSEVDSLTQRGLDGLSQALTQRTSAEPAGIVALNPEADDLSFFPLIYWAITPQQASLSGKALQKIQAYLDHGGTILIDTRDQSTTPAGFGAGSGGANAAHLRRLLGNLNVPPLMIIPQDHVLTKSFYLLDSFPGRYSSSTLWIEETSASGRDGVSSLIIGSNDWISSWASSPASSTRQQEMSLRFGINVMMYALTGNYKADQVHIPHILERLGQ</sequence>
<proteinExistence type="predicted"/>
<dbReference type="Pfam" id="PF13709">
    <property type="entry name" value="DUF4159"/>
    <property type="match status" value="1"/>
</dbReference>
<dbReference type="InterPro" id="IPR029062">
    <property type="entry name" value="Class_I_gatase-like"/>
</dbReference>
<protein>
    <submittedName>
        <fullName evidence="4">DUF4159 domain-containing protein</fullName>
    </submittedName>
</protein>
<reference evidence="4 5" key="1">
    <citation type="submission" date="2020-07" db="EMBL/GenBank/DDBJ databases">
        <title>Huge and variable diversity of episymbiotic CPR bacteria and DPANN archaea in groundwater ecosystems.</title>
        <authorList>
            <person name="He C.Y."/>
            <person name="Keren R."/>
            <person name="Whittaker M."/>
            <person name="Farag I.F."/>
            <person name="Doudna J."/>
            <person name="Cate J.H.D."/>
            <person name="Banfield J.F."/>
        </authorList>
    </citation>
    <scope>NUCLEOTIDE SEQUENCE [LARGE SCALE GENOMIC DNA]</scope>
    <source>
        <strain evidence="4">NC_groundwater_70_Ag_B-0.1um_54_66</strain>
    </source>
</reference>
<dbReference type="InterPro" id="IPR011933">
    <property type="entry name" value="Double_TM_dom"/>
</dbReference>
<evidence type="ECO:0000313" key="5">
    <source>
        <dbReference type="Proteomes" id="UP000595362"/>
    </source>
</evidence>